<gene>
    <name evidence="2" type="ORF">DCBHLPFO_00567</name>
</gene>
<sequence>MKKTIYALLPILSTLPLVTMSAKISDNEFKNEEEKQRAYAIYDYIKLTGRQDAQIIKTFKLKSKIPAIPTGKMFWFNDKGYSVISDYDNYIYEVNPDIKLSSFDYKSAQGLELLAPRKICRTF</sequence>
<comment type="caution">
    <text evidence="2">The sequence shown here is derived from an EMBL/GenBank/DDBJ whole genome shotgun (WGS) entry which is preliminary data.</text>
</comment>
<dbReference type="AlphaFoldDB" id="A0AA43QZM9"/>
<feature type="signal peptide" evidence="1">
    <location>
        <begin position="1"/>
        <end position="22"/>
    </location>
</feature>
<dbReference type="Proteomes" id="UP001162175">
    <property type="component" value="Unassembled WGS sequence"/>
</dbReference>
<dbReference type="EMBL" id="JAPFAR010000020">
    <property type="protein sequence ID" value="MDI3349455.1"/>
    <property type="molecule type" value="Genomic_DNA"/>
</dbReference>
<proteinExistence type="predicted"/>
<accession>A0AA43QZM9</accession>
<reference evidence="2" key="1">
    <citation type="submission" date="2022-11" db="EMBL/GenBank/DDBJ databases">
        <title>Draft genome of Mycoplasma arginini isolated from fly.</title>
        <authorList>
            <person name="Severgnini M."/>
            <person name="Gioia G."/>
            <person name="Cremonesi P."/>
            <person name="Moroni P."/>
            <person name="Addis M.F."/>
            <person name="Castiglioni B."/>
        </authorList>
    </citation>
    <scope>NUCLEOTIDE SEQUENCE</scope>
    <source>
        <strain evidence="2">QMP CG1-1632</strain>
    </source>
</reference>
<dbReference type="RefSeq" id="WP_040543505.1">
    <property type="nucleotide sequence ID" value="NZ_AP014657.1"/>
</dbReference>
<organism evidence="2 3">
    <name type="scientific">Mycoplasmopsis arginini</name>
    <name type="common">Mycoplasma arginini</name>
    <dbReference type="NCBI Taxonomy" id="2094"/>
    <lineage>
        <taxon>Bacteria</taxon>
        <taxon>Bacillati</taxon>
        <taxon>Mycoplasmatota</taxon>
        <taxon>Mycoplasmoidales</taxon>
        <taxon>Metamycoplasmataceae</taxon>
        <taxon>Mycoplasmopsis</taxon>
    </lineage>
</organism>
<protein>
    <submittedName>
        <fullName evidence="2">Uncharacterized protein</fullName>
    </submittedName>
</protein>
<name>A0AA43QZM9_MYCAR</name>
<keyword evidence="1" id="KW-0732">Signal</keyword>
<evidence type="ECO:0000313" key="3">
    <source>
        <dbReference type="Proteomes" id="UP001162175"/>
    </source>
</evidence>
<dbReference type="GeneID" id="80703242"/>
<evidence type="ECO:0000256" key="1">
    <source>
        <dbReference type="SAM" id="SignalP"/>
    </source>
</evidence>
<feature type="chain" id="PRO_5041445658" evidence="1">
    <location>
        <begin position="23"/>
        <end position="123"/>
    </location>
</feature>
<evidence type="ECO:0000313" key="2">
    <source>
        <dbReference type="EMBL" id="MDI3349455.1"/>
    </source>
</evidence>